<dbReference type="HOGENOM" id="CLU_3264899_0_0_9"/>
<dbReference type="Proteomes" id="UP000016511">
    <property type="component" value="Unassembled WGS sequence"/>
</dbReference>
<dbReference type="AlphaFoldDB" id="U1Y9S6"/>
<evidence type="ECO:0000313" key="2">
    <source>
        <dbReference type="Proteomes" id="UP000016511"/>
    </source>
</evidence>
<protein>
    <submittedName>
        <fullName evidence="1">Uncharacterized protein</fullName>
    </submittedName>
</protein>
<keyword evidence="2" id="KW-1185">Reference proteome</keyword>
<reference evidence="1 2" key="1">
    <citation type="submission" date="2013-08" db="EMBL/GenBank/DDBJ databases">
        <authorList>
            <person name="Weinstock G."/>
            <person name="Sodergren E."/>
            <person name="Wylie T."/>
            <person name="Fulton L."/>
            <person name="Fulton R."/>
            <person name="Fronick C."/>
            <person name="O'Laughlin M."/>
            <person name="Godfrey J."/>
            <person name="Miner T."/>
            <person name="Herter B."/>
            <person name="Appelbaum E."/>
            <person name="Cordes M."/>
            <person name="Lek S."/>
            <person name="Wollam A."/>
            <person name="Pepin K.H."/>
            <person name="Palsikar V.B."/>
            <person name="Mitreva M."/>
            <person name="Wilson R.K."/>
        </authorList>
    </citation>
    <scope>NUCLEOTIDE SEQUENCE [LARGE SCALE GENOMIC DNA]</scope>
    <source>
        <strain evidence="1 2">ATCC 12856</strain>
    </source>
</reference>
<proteinExistence type="predicted"/>
<accession>U1Y9S6</accession>
<organism evidence="1 2">
    <name type="scientific">Aneurinibacillus aneurinilyticus ATCC 12856</name>
    <dbReference type="NCBI Taxonomy" id="649747"/>
    <lineage>
        <taxon>Bacteria</taxon>
        <taxon>Bacillati</taxon>
        <taxon>Bacillota</taxon>
        <taxon>Bacilli</taxon>
        <taxon>Bacillales</taxon>
        <taxon>Paenibacillaceae</taxon>
        <taxon>Aneurinibacillus group</taxon>
        <taxon>Aneurinibacillus</taxon>
    </lineage>
</organism>
<sequence>MSLNKRKSTDETRCYHLLFSMLEGTILFCRYNMLLKVGNQF</sequence>
<comment type="caution">
    <text evidence="1">The sequence shown here is derived from an EMBL/GenBank/DDBJ whole genome shotgun (WGS) entry which is preliminary data.</text>
</comment>
<evidence type="ECO:0000313" key="1">
    <source>
        <dbReference type="EMBL" id="ERI08892.1"/>
    </source>
</evidence>
<gene>
    <name evidence="1" type="ORF">HMPREF0083_03020</name>
</gene>
<dbReference type="EMBL" id="AWSJ01000182">
    <property type="protein sequence ID" value="ERI08892.1"/>
    <property type="molecule type" value="Genomic_DNA"/>
</dbReference>
<name>U1Y9S6_ANEAE</name>